<accession>A0A4D7ASZ1</accession>
<dbReference type="EMBL" id="CP034413">
    <property type="protein sequence ID" value="QCI58570.1"/>
    <property type="molecule type" value="Genomic_DNA"/>
</dbReference>
<dbReference type="AlphaFoldDB" id="A0A4D7ASZ1"/>
<gene>
    <name evidence="1" type="ORF">EIO64_04495</name>
</gene>
<dbReference type="KEGG" id="obj:EIO64_04495"/>
<sequence length="253" mass="29112">MYHSITFGDKNTWDDWRLAPASRPLFNPPAQKVKTLDIPGGDGVIDLSQALTGYPVYQNRTGSIEFIVMNDFKPWHMAYSDIMDYLHGQTMRAILEDDPEYFYEGRFTVNAWKSEKDWSRLVIDYDVGPYKWKNLSSIDNWLWDPFNFQNGVIQAALFRNIAVTTEMKEIELDAVMYGRAPVCPRFIVQSSEGRGVHVRFVNRQLSIDLTKLLPDGTIQIPEFILFGDYGGTIYLWVDEGTGTVSVDFRQGRL</sequence>
<name>A0A4D7ASZ1_9FIRM</name>
<evidence type="ECO:0000313" key="1">
    <source>
        <dbReference type="EMBL" id="QCI58570.1"/>
    </source>
</evidence>
<dbReference type="RefSeq" id="WP_136890862.1">
    <property type="nucleotide sequence ID" value="NZ_CP034413.3"/>
</dbReference>
<organism evidence="1 2">
    <name type="scientific">Dysosmobacter welbionis</name>
    <dbReference type="NCBI Taxonomy" id="2093857"/>
    <lineage>
        <taxon>Bacteria</taxon>
        <taxon>Bacillati</taxon>
        <taxon>Bacillota</taxon>
        <taxon>Clostridia</taxon>
        <taxon>Eubacteriales</taxon>
        <taxon>Oscillospiraceae</taxon>
        <taxon>Dysosmobacter</taxon>
    </lineage>
</organism>
<protein>
    <submittedName>
        <fullName evidence="1">Uncharacterized protein</fullName>
    </submittedName>
</protein>
<keyword evidence="2" id="KW-1185">Reference proteome</keyword>
<dbReference type="Proteomes" id="UP000298642">
    <property type="component" value="Chromosome"/>
</dbReference>
<proteinExistence type="predicted"/>
<evidence type="ECO:0000313" key="2">
    <source>
        <dbReference type="Proteomes" id="UP000298642"/>
    </source>
</evidence>
<reference evidence="2" key="1">
    <citation type="submission" date="2018-12" db="EMBL/GenBank/DDBJ databases">
        <title>Dusodibacter welbiota gen. nov., sp. nov., isolated from human faeces and emended description of the Oscillibacter genus.</title>
        <authorList>
            <person name="Le Roy T."/>
            <person name="Van der Smissen P."/>
            <person name="Delzenne N."/>
            <person name="Muccioli G."/>
            <person name="Collet J.F."/>
            <person name="Cani P.D."/>
        </authorList>
    </citation>
    <scope>NUCLEOTIDE SEQUENCE [LARGE SCALE GENOMIC DNA]</scope>
    <source>
        <strain evidence="2">J115</strain>
    </source>
</reference>
<dbReference type="Gene3D" id="2.40.30.200">
    <property type="match status" value="1"/>
</dbReference>